<dbReference type="GeneID" id="11261571"/>
<dbReference type="Gene3D" id="3.40.350.10">
    <property type="entry name" value="Creatinase/prolidase N-terminal domain"/>
    <property type="match status" value="1"/>
</dbReference>
<dbReference type="STRING" id="768679.TTX_0676"/>
<evidence type="ECO:0000259" key="1">
    <source>
        <dbReference type="Pfam" id="PF00557"/>
    </source>
</evidence>
<dbReference type="PANTHER" id="PTHR46112:SF9">
    <property type="entry name" value="XAA-PRO AMINOPEPTIDASE"/>
    <property type="match status" value="1"/>
</dbReference>
<keyword evidence="3" id="KW-0224">Dipeptidase</keyword>
<dbReference type="GO" id="GO:0102009">
    <property type="term" value="F:proline dipeptidase activity"/>
    <property type="evidence" value="ECO:0007669"/>
    <property type="project" value="UniProtKB-EC"/>
</dbReference>
<dbReference type="AlphaFoldDB" id="G4RP40"/>
<keyword evidence="4" id="KW-1185">Reference proteome</keyword>
<sequence length="326" mass="35967">MLILTTPTNIRYFSGVELNSYERFAALIVCGGRRIFVAPQLERGRVPEPAFFYADGEDPAVALRRAVDLCGEDEILEIDGGTQLRHWEVVRRALGEVPYKLADETVAQMRAAKSEEEIGKIKRAVEIIKEVMEGLKAELSPGVTERRIAAMAYAMLMERGAEPGPILVQFGENTALPHQGPTDRRLKEGDVVIFDFTAAYDGYYGDITRTLTFRGAPPQFDAIYNAVAEAQRTAISASRAGVRAGDVDEAARAVLRRYMLDRFFVHRTGHGLGLDFHELPNVAPGENYQLREGNVFTVEPGVYLPGHFGVRIEDDVAIVGGAARVL</sequence>
<evidence type="ECO:0000259" key="2">
    <source>
        <dbReference type="Pfam" id="PF01321"/>
    </source>
</evidence>
<accession>G4RP40</accession>
<proteinExistence type="predicted"/>
<dbReference type="SUPFAM" id="SSF55920">
    <property type="entry name" value="Creatinase/aminopeptidase"/>
    <property type="match status" value="1"/>
</dbReference>
<dbReference type="eggNOG" id="arCOG01000">
    <property type="taxonomic scope" value="Archaea"/>
</dbReference>
<dbReference type="RefSeq" id="WP_014126591.1">
    <property type="nucleotide sequence ID" value="NC_016070.1"/>
</dbReference>
<evidence type="ECO:0000313" key="4">
    <source>
        <dbReference type="Proteomes" id="UP000002654"/>
    </source>
</evidence>
<keyword evidence="3" id="KW-0378">Hydrolase</keyword>
<dbReference type="PaxDb" id="768679-TTX_0676"/>
<dbReference type="Pfam" id="PF01321">
    <property type="entry name" value="Creatinase_N"/>
    <property type="match status" value="1"/>
</dbReference>
<protein>
    <submittedName>
        <fullName evidence="3">Xaa-Pro dipeptidase</fullName>
        <ecNumber evidence="3">3.4.13.9</ecNumber>
    </submittedName>
</protein>
<name>G4RP40_THETK</name>
<dbReference type="PATRIC" id="fig|768679.9.peg.689"/>
<dbReference type="PRINTS" id="PR00599">
    <property type="entry name" value="MAPEPTIDASE"/>
</dbReference>
<dbReference type="HOGENOM" id="CLU_017266_4_2_2"/>
<dbReference type="InterPro" id="IPR001714">
    <property type="entry name" value="Pept_M24_MAP"/>
</dbReference>
<dbReference type="InterPro" id="IPR029149">
    <property type="entry name" value="Creatin/AminoP/Spt16_N"/>
</dbReference>
<dbReference type="InterPro" id="IPR000994">
    <property type="entry name" value="Pept_M24"/>
</dbReference>
<gene>
    <name evidence="3" type="ordered locus">TTX_0676</name>
</gene>
<organism evidence="3 4">
    <name type="scientific">Thermoproteus tenax (strain ATCC 35583 / DSM 2078 / JCM 9277 / NBRC 100435 / Kra 1)</name>
    <dbReference type="NCBI Taxonomy" id="768679"/>
    <lineage>
        <taxon>Archaea</taxon>
        <taxon>Thermoproteota</taxon>
        <taxon>Thermoprotei</taxon>
        <taxon>Thermoproteales</taxon>
        <taxon>Thermoproteaceae</taxon>
        <taxon>Thermoproteus</taxon>
    </lineage>
</organism>
<evidence type="ECO:0000313" key="3">
    <source>
        <dbReference type="EMBL" id="CCC81335.1"/>
    </source>
</evidence>
<dbReference type="OrthoDB" id="1346at2157"/>
<dbReference type="SUPFAM" id="SSF53092">
    <property type="entry name" value="Creatinase/prolidase N-terminal domain"/>
    <property type="match status" value="1"/>
</dbReference>
<dbReference type="InterPro" id="IPR036005">
    <property type="entry name" value="Creatinase/aminopeptidase-like"/>
</dbReference>
<dbReference type="Pfam" id="PF00557">
    <property type="entry name" value="Peptidase_M24"/>
    <property type="match status" value="1"/>
</dbReference>
<reference evidence="3 4" key="1">
    <citation type="journal article" date="2011" name="PLoS ONE">
        <title>The complete genome sequence of Thermoproteus tenax: a physiologically versatile member of the Crenarchaeota.</title>
        <authorList>
            <person name="Siebers B."/>
            <person name="Zaparty M."/>
            <person name="Raddatz G."/>
            <person name="Tjaden B."/>
            <person name="Albers S.V."/>
            <person name="Bell S.D."/>
            <person name="Blombach F."/>
            <person name="Kletzin A."/>
            <person name="Kyrpides N."/>
            <person name="Lanz C."/>
            <person name="Plagens A."/>
            <person name="Rampp M."/>
            <person name="Rosinus A."/>
            <person name="von Jan M."/>
            <person name="Makarova K.S."/>
            <person name="Klenk H.P."/>
            <person name="Schuster S.C."/>
            <person name="Hensel R."/>
        </authorList>
    </citation>
    <scope>NUCLEOTIDE SEQUENCE [LARGE SCALE GENOMIC DNA]</scope>
    <source>
        <strain evidence="4">ATCC 35583 / DSM 2078 / JCM 9277 / NBRC 100435 / Kra 1</strain>
    </source>
</reference>
<feature type="domain" description="Peptidase M24" evidence="1">
    <location>
        <begin position="120"/>
        <end position="318"/>
    </location>
</feature>
<dbReference type="InterPro" id="IPR050659">
    <property type="entry name" value="Peptidase_M24B"/>
</dbReference>
<dbReference type="Gene3D" id="3.90.230.10">
    <property type="entry name" value="Creatinase/methionine aminopeptidase superfamily"/>
    <property type="match status" value="1"/>
</dbReference>
<dbReference type="EMBL" id="FN869859">
    <property type="protein sequence ID" value="CCC81335.1"/>
    <property type="molecule type" value="Genomic_DNA"/>
</dbReference>
<keyword evidence="3" id="KW-0645">Protease</keyword>
<dbReference type="Proteomes" id="UP000002654">
    <property type="component" value="Chromosome"/>
</dbReference>
<feature type="domain" description="Creatinase N-terminal" evidence="2">
    <location>
        <begin position="2"/>
        <end position="48"/>
    </location>
</feature>
<dbReference type="EC" id="3.4.13.9" evidence="3"/>
<dbReference type="PANTHER" id="PTHR46112">
    <property type="entry name" value="AMINOPEPTIDASE"/>
    <property type="match status" value="1"/>
</dbReference>
<dbReference type="InterPro" id="IPR000587">
    <property type="entry name" value="Creatinase_N"/>
</dbReference>
<dbReference type="KEGG" id="ttn:TTX_0676"/>